<feature type="transmembrane region" description="Helical" evidence="10">
    <location>
        <begin position="269"/>
        <end position="293"/>
    </location>
</feature>
<evidence type="ECO:0000256" key="3">
    <source>
        <dbReference type="ARBA" id="ARBA00008895"/>
    </source>
</evidence>
<dbReference type="InterPro" id="IPR029052">
    <property type="entry name" value="Metallo-depent_PP-like"/>
</dbReference>
<dbReference type="InterPro" id="IPR004843">
    <property type="entry name" value="Calcineurin-like_PHP"/>
</dbReference>
<gene>
    <name evidence="12" type="ORF">ANCCAN_18026</name>
</gene>
<keyword evidence="4 10" id="KW-0812">Transmembrane</keyword>
<comment type="cofactor">
    <cofactor evidence="1">
        <name>Mn(2+)</name>
        <dbReference type="ChEBI" id="CHEBI:29035"/>
    </cofactor>
</comment>
<keyword evidence="13" id="KW-1185">Reference proteome</keyword>
<evidence type="ECO:0000256" key="6">
    <source>
        <dbReference type="ARBA" id="ARBA00022801"/>
    </source>
</evidence>
<keyword evidence="7 10" id="KW-1133">Transmembrane helix</keyword>
<comment type="caution">
    <text evidence="12">The sequence shown here is derived from an EMBL/GenBank/DDBJ whole genome shotgun (WGS) entry which is preliminary data.</text>
</comment>
<evidence type="ECO:0000256" key="2">
    <source>
        <dbReference type="ARBA" id="ARBA00004141"/>
    </source>
</evidence>
<dbReference type="Pfam" id="PF00149">
    <property type="entry name" value="Metallophos"/>
    <property type="match status" value="1"/>
</dbReference>
<dbReference type="GO" id="GO:0046872">
    <property type="term" value="F:metal ion binding"/>
    <property type="evidence" value="ECO:0007669"/>
    <property type="project" value="UniProtKB-KW"/>
</dbReference>
<evidence type="ECO:0000256" key="9">
    <source>
        <dbReference type="ARBA" id="ARBA00023211"/>
    </source>
</evidence>
<comment type="similarity">
    <text evidence="3">Belongs to the metallophosphoesterase superfamily. MPPE1 family.</text>
</comment>
<evidence type="ECO:0000256" key="8">
    <source>
        <dbReference type="ARBA" id="ARBA00023136"/>
    </source>
</evidence>
<evidence type="ECO:0000313" key="12">
    <source>
        <dbReference type="EMBL" id="RCN36100.1"/>
    </source>
</evidence>
<evidence type="ECO:0000256" key="1">
    <source>
        <dbReference type="ARBA" id="ARBA00001936"/>
    </source>
</evidence>
<dbReference type="PANTHER" id="PTHR13315">
    <property type="entry name" value="METALLO PHOSPHOESTERASE RELATED"/>
    <property type="match status" value="1"/>
</dbReference>
<dbReference type="EMBL" id="JOJR01000589">
    <property type="protein sequence ID" value="RCN36100.1"/>
    <property type="molecule type" value="Genomic_DNA"/>
</dbReference>
<dbReference type="Proteomes" id="UP000252519">
    <property type="component" value="Unassembled WGS sequence"/>
</dbReference>
<keyword evidence="6" id="KW-0378">Hydrolase</keyword>
<name>A0A368FZA7_ANCCA</name>
<organism evidence="12 13">
    <name type="scientific">Ancylostoma caninum</name>
    <name type="common">Dog hookworm</name>
    <dbReference type="NCBI Taxonomy" id="29170"/>
    <lineage>
        <taxon>Eukaryota</taxon>
        <taxon>Metazoa</taxon>
        <taxon>Ecdysozoa</taxon>
        <taxon>Nematoda</taxon>
        <taxon>Chromadorea</taxon>
        <taxon>Rhabditida</taxon>
        <taxon>Rhabditina</taxon>
        <taxon>Rhabditomorpha</taxon>
        <taxon>Strongyloidea</taxon>
        <taxon>Ancylostomatidae</taxon>
        <taxon>Ancylostomatinae</taxon>
        <taxon>Ancylostoma</taxon>
    </lineage>
</organism>
<evidence type="ECO:0000259" key="11">
    <source>
        <dbReference type="Pfam" id="PF00149"/>
    </source>
</evidence>
<proteinExistence type="inferred from homology"/>
<dbReference type="OrthoDB" id="9984693at2759"/>
<keyword evidence="5" id="KW-0479">Metal-binding</keyword>
<dbReference type="SUPFAM" id="SSF56300">
    <property type="entry name" value="Metallo-dependent phosphatases"/>
    <property type="match status" value="1"/>
</dbReference>
<dbReference type="Gene3D" id="3.60.21.10">
    <property type="match status" value="1"/>
</dbReference>
<dbReference type="GO" id="GO:0016787">
    <property type="term" value="F:hydrolase activity"/>
    <property type="evidence" value="ECO:0007669"/>
    <property type="project" value="UniProtKB-KW"/>
</dbReference>
<dbReference type="PANTHER" id="PTHR13315:SF0">
    <property type="entry name" value="METALLOPHOSPHOESTERASE 1"/>
    <property type="match status" value="1"/>
</dbReference>
<dbReference type="AlphaFoldDB" id="A0A368FZA7"/>
<keyword evidence="9" id="KW-0464">Manganese</keyword>
<evidence type="ECO:0000256" key="7">
    <source>
        <dbReference type="ARBA" id="ARBA00022989"/>
    </source>
</evidence>
<dbReference type="GO" id="GO:0006506">
    <property type="term" value="P:GPI anchor biosynthetic process"/>
    <property type="evidence" value="ECO:0007669"/>
    <property type="project" value="InterPro"/>
</dbReference>
<evidence type="ECO:0000256" key="5">
    <source>
        <dbReference type="ARBA" id="ARBA00022723"/>
    </source>
</evidence>
<dbReference type="STRING" id="29170.A0A368FZA7"/>
<comment type="subcellular location">
    <subcellularLocation>
        <location evidence="2">Membrane</location>
        <topology evidence="2">Multi-pass membrane protein</topology>
    </subcellularLocation>
</comment>
<dbReference type="GO" id="GO:0016020">
    <property type="term" value="C:membrane"/>
    <property type="evidence" value="ECO:0007669"/>
    <property type="project" value="UniProtKB-SubCell"/>
</dbReference>
<reference evidence="12 13" key="1">
    <citation type="submission" date="2014-10" db="EMBL/GenBank/DDBJ databases">
        <title>Draft genome of the hookworm Ancylostoma caninum.</title>
        <authorList>
            <person name="Mitreva M."/>
        </authorList>
    </citation>
    <scope>NUCLEOTIDE SEQUENCE [LARGE SCALE GENOMIC DNA]</scope>
    <source>
        <strain evidence="12 13">Baltimore</strain>
    </source>
</reference>
<sequence length="313" mass="36418">MYRSYRSAVHLLAPDAVFFLGDLMDEGQWGDRDTFHRYADRFDSLFGSSGNKPEVHVLAGNHDLGFHYAVSPFRVEWFEKRFNRSSVDTIFIKGQPFVLLTSMALHGDGCKFCHEAEVALRTIGEELACAKRGKCERNVSVRFHPYRRPILLQHFPLFRVNDDECLRDKDFDHDDPTRNDPYRPTWEALSKESTELLLKTLEPRAVFNGHTHRGCKKRWTHPVYFWEYTVNSFSWRNGDRPSFLLATVSEKHVLVDVCHLPHESTVLRLYIVVAIILAVWLLRSLVPIAKSLFLRARRIRYRSPSGEKLIKNG</sequence>
<accession>A0A368FZA7</accession>
<evidence type="ECO:0000256" key="4">
    <source>
        <dbReference type="ARBA" id="ARBA00022692"/>
    </source>
</evidence>
<evidence type="ECO:0000256" key="10">
    <source>
        <dbReference type="SAM" id="Phobius"/>
    </source>
</evidence>
<protein>
    <recommendedName>
        <fullName evidence="11">Calcineurin-like phosphoesterase domain-containing protein</fullName>
    </recommendedName>
</protein>
<evidence type="ECO:0000313" key="13">
    <source>
        <dbReference type="Proteomes" id="UP000252519"/>
    </source>
</evidence>
<feature type="domain" description="Calcineurin-like phosphoesterase" evidence="11">
    <location>
        <begin position="13"/>
        <end position="213"/>
    </location>
</feature>
<keyword evidence="8 10" id="KW-0472">Membrane</keyword>
<dbReference type="InterPro" id="IPR033308">
    <property type="entry name" value="PGAP5/Cdc1/Ted1"/>
</dbReference>